<evidence type="ECO:0000256" key="4">
    <source>
        <dbReference type="ARBA" id="ARBA00022729"/>
    </source>
</evidence>
<comment type="caution">
    <text evidence="6">The sequence shown here is derived from an EMBL/GenBank/DDBJ whole genome shotgun (WGS) entry which is preliminary data.</text>
</comment>
<reference evidence="6 7" key="1">
    <citation type="submission" date="2012-03" db="EMBL/GenBank/DDBJ databases">
        <title>The Genome Sequence of Bartonella tamiae Th239.</title>
        <authorList>
            <consortium name="The Broad Institute Genome Sequencing Platform"/>
            <consortium name="The Broad Institute Genome Sequencing Center for Infectious Disease"/>
            <person name="Feldgarden M."/>
            <person name="Kirby J."/>
            <person name="Kosoy M."/>
            <person name="Birtles R."/>
            <person name="Probert W.S."/>
            <person name="Chiaraviglio L."/>
            <person name="Young S.K."/>
            <person name="Zeng Q."/>
            <person name="Gargeya S."/>
            <person name="Fitzgerald M."/>
            <person name="Haas B."/>
            <person name="Abouelleil A."/>
            <person name="Alvarado L."/>
            <person name="Arachchi H.M."/>
            <person name="Berlin A."/>
            <person name="Chapman S.B."/>
            <person name="Gearin G."/>
            <person name="Goldberg J."/>
            <person name="Griggs A."/>
            <person name="Gujja S."/>
            <person name="Hansen M."/>
            <person name="Heiman D."/>
            <person name="Howarth C."/>
            <person name="Larimer J."/>
            <person name="Lui A."/>
            <person name="MacDonald P.J.P."/>
            <person name="McCowen C."/>
            <person name="Montmayeur A."/>
            <person name="Murphy C."/>
            <person name="Neiman D."/>
            <person name="Pearson M."/>
            <person name="Priest M."/>
            <person name="Roberts A."/>
            <person name="Saif S."/>
            <person name="Shea T."/>
            <person name="Sisk P."/>
            <person name="Stolte C."/>
            <person name="Sykes S."/>
            <person name="Wortman J."/>
            <person name="Nusbaum C."/>
            <person name="Birren B."/>
        </authorList>
    </citation>
    <scope>NUCLEOTIDE SEQUENCE [LARGE SCALE GENOMIC DNA]</scope>
    <source>
        <strain evidence="6 7">Th239</strain>
    </source>
</reference>
<evidence type="ECO:0000256" key="5">
    <source>
        <dbReference type="ARBA" id="ARBA00022906"/>
    </source>
</evidence>
<evidence type="ECO:0000256" key="1">
    <source>
        <dbReference type="ARBA" id="ARBA00011028"/>
    </source>
</evidence>
<dbReference type="GO" id="GO:0006829">
    <property type="term" value="P:zinc ion transport"/>
    <property type="evidence" value="ECO:0007669"/>
    <property type="project" value="UniProtKB-KW"/>
</dbReference>
<comment type="similarity">
    <text evidence="1">Belongs to the bacterial solute-binding protein 9 family.</text>
</comment>
<keyword evidence="4" id="KW-0732">Signal</keyword>
<dbReference type="PATRIC" id="fig|1094558.3.peg.2014"/>
<evidence type="ECO:0000256" key="3">
    <source>
        <dbReference type="ARBA" id="ARBA00022448"/>
    </source>
</evidence>
<dbReference type="PANTHER" id="PTHR42953">
    <property type="entry name" value="HIGH-AFFINITY ZINC UPTAKE SYSTEM PROTEIN ZNUA-RELATED"/>
    <property type="match status" value="1"/>
</dbReference>
<keyword evidence="7" id="KW-1185">Reference proteome</keyword>
<dbReference type="InterPro" id="IPR006127">
    <property type="entry name" value="ZnuA-like"/>
</dbReference>
<evidence type="ECO:0000256" key="2">
    <source>
        <dbReference type="ARBA" id="ARBA00015915"/>
    </source>
</evidence>
<keyword evidence="5" id="KW-0862">Zinc</keyword>
<dbReference type="PANTHER" id="PTHR42953:SF3">
    <property type="entry name" value="HIGH-AFFINITY ZINC UPTAKE SYSTEM PROTEIN ZNUA"/>
    <property type="match status" value="1"/>
</dbReference>
<proteinExistence type="inferred from homology"/>
<dbReference type="STRING" id="1094558.ME5_01879"/>
<name>J0ZLN3_9HYPH</name>
<dbReference type="SUPFAM" id="SSF53807">
    <property type="entry name" value="Helical backbone' metal receptor"/>
    <property type="match status" value="1"/>
</dbReference>
<dbReference type="AlphaFoldDB" id="J0ZLN3"/>
<dbReference type="HOGENOM" id="CLU_016838_1_2_5"/>
<dbReference type="RefSeq" id="WP_008040570.1">
    <property type="nucleotide sequence ID" value="NZ_JH725147.1"/>
</dbReference>
<dbReference type="Gene3D" id="3.40.50.1980">
    <property type="entry name" value="Nitrogenase molybdenum iron protein domain"/>
    <property type="match status" value="2"/>
</dbReference>
<dbReference type="eggNOG" id="COG4531">
    <property type="taxonomic scope" value="Bacteria"/>
</dbReference>
<keyword evidence="5" id="KW-0406">Ion transport</keyword>
<organism evidence="6 7">
    <name type="scientific">Bartonella tamiae Th239</name>
    <dbReference type="NCBI Taxonomy" id="1094558"/>
    <lineage>
        <taxon>Bacteria</taxon>
        <taxon>Pseudomonadati</taxon>
        <taxon>Pseudomonadota</taxon>
        <taxon>Alphaproteobacteria</taxon>
        <taxon>Hyphomicrobiales</taxon>
        <taxon>Bartonellaceae</taxon>
        <taxon>Bartonella</taxon>
    </lineage>
</organism>
<dbReference type="Proteomes" id="UP000008952">
    <property type="component" value="Unassembled WGS sequence"/>
</dbReference>
<gene>
    <name evidence="6" type="ORF">ME5_01879</name>
</gene>
<protein>
    <recommendedName>
        <fullName evidence="2">High-affinity zinc uptake system protein ZnuA</fullName>
    </recommendedName>
</protein>
<dbReference type="EMBL" id="AIMB01000008">
    <property type="protein sequence ID" value="EJF89328.1"/>
    <property type="molecule type" value="Genomic_DNA"/>
</dbReference>
<keyword evidence="5" id="KW-0864">Zinc transport</keyword>
<dbReference type="InterPro" id="IPR050492">
    <property type="entry name" value="Bact_metal-bind_prot9"/>
</dbReference>
<dbReference type="Pfam" id="PF01297">
    <property type="entry name" value="ZnuA"/>
    <property type="match status" value="1"/>
</dbReference>
<keyword evidence="3" id="KW-0813">Transport</keyword>
<evidence type="ECO:0000313" key="7">
    <source>
        <dbReference type="Proteomes" id="UP000008952"/>
    </source>
</evidence>
<dbReference type="GO" id="GO:0046872">
    <property type="term" value="F:metal ion binding"/>
    <property type="evidence" value="ECO:0007669"/>
    <property type="project" value="InterPro"/>
</dbReference>
<dbReference type="OrthoDB" id="7346865at2"/>
<accession>J0ZLN3</accession>
<sequence>MSFRLLSQSITIIIVFICSIFTVLAAPIPRIAVSIKPLHSLVSAVIGDLGTADLIVKGAGSEHSYTLKPSDAEILSKADVIFIANPDMERFLQKPIASLNAQNRLFALSEAPKIKLLPIREGGHFESHQHGKHESHHATDFHFWLDPDNAQKVVLYIADILSQKDSEHATIYQANALEYNTKLKNLKTELNLRLEAVRDKNFIVFHDAFQYFEKSFHLHAVGAVALDPERQPGAKRINTIRNIILKDNVVCIFSEPQFPNKLLNIVTENTSAQQGILDPLGMSVKEGSALYPQMMRALSQNIVDCLSKA</sequence>
<evidence type="ECO:0000313" key="6">
    <source>
        <dbReference type="EMBL" id="EJF89328.1"/>
    </source>
</evidence>